<accession>A0A9P6QZC1</accession>
<dbReference type="PANTHER" id="PTHR11929">
    <property type="entry name" value="ALPHA- 1,3 -FUCOSYLTRANSFERASE"/>
    <property type="match status" value="1"/>
</dbReference>
<dbReference type="Gene3D" id="3.40.50.11660">
    <property type="entry name" value="Glycosyl transferase family 10, C-terminal domain"/>
    <property type="match status" value="1"/>
</dbReference>
<keyword evidence="5" id="KW-0812">Transmembrane</keyword>
<keyword evidence="3 5" id="KW-0328">Glycosyltransferase</keyword>
<evidence type="ECO:0000256" key="2">
    <source>
        <dbReference type="ARBA" id="ARBA00008919"/>
    </source>
</evidence>
<proteinExistence type="inferred from homology"/>
<reference evidence="7" key="1">
    <citation type="journal article" date="2020" name="Fungal Divers.">
        <title>Resolving the Mortierellaceae phylogeny through synthesis of multi-gene phylogenetics and phylogenomics.</title>
        <authorList>
            <person name="Vandepol N."/>
            <person name="Liber J."/>
            <person name="Desiro A."/>
            <person name="Na H."/>
            <person name="Kennedy M."/>
            <person name="Barry K."/>
            <person name="Grigoriev I.V."/>
            <person name="Miller A.N."/>
            <person name="O'Donnell K."/>
            <person name="Stajich J.E."/>
            <person name="Bonito G."/>
        </authorList>
    </citation>
    <scope>NUCLEOTIDE SEQUENCE</scope>
    <source>
        <strain evidence="7">NVP60</strain>
    </source>
</reference>
<evidence type="ECO:0000256" key="1">
    <source>
        <dbReference type="ARBA" id="ARBA00004922"/>
    </source>
</evidence>
<comment type="caution">
    <text evidence="7">The sequence shown here is derived from an EMBL/GenBank/DDBJ whole genome shotgun (WGS) entry which is preliminary data.</text>
</comment>
<dbReference type="GO" id="GO:0046920">
    <property type="term" value="F:alpha-(1-&gt;3)-fucosyltransferase activity"/>
    <property type="evidence" value="ECO:0007669"/>
    <property type="project" value="TreeGrafter"/>
</dbReference>
<dbReference type="InterPro" id="IPR055270">
    <property type="entry name" value="Glyco_tran_10_C"/>
</dbReference>
<dbReference type="PANTHER" id="PTHR11929:SF145">
    <property type="entry name" value="ALPHA-(1,3)-FUCOSYLTRANSFERASE FUT-1"/>
    <property type="match status" value="1"/>
</dbReference>
<dbReference type="AlphaFoldDB" id="A0A9P6QZC1"/>
<keyword evidence="5" id="KW-0472">Membrane</keyword>
<keyword evidence="4 5" id="KW-0808">Transferase</keyword>
<keyword evidence="5" id="KW-1133">Transmembrane helix</keyword>
<evidence type="ECO:0000256" key="5">
    <source>
        <dbReference type="RuleBase" id="RU003832"/>
    </source>
</evidence>
<evidence type="ECO:0000256" key="4">
    <source>
        <dbReference type="ARBA" id="ARBA00022679"/>
    </source>
</evidence>
<dbReference type="EMBL" id="JAAAIN010001007">
    <property type="protein sequence ID" value="KAG0308292.1"/>
    <property type="molecule type" value="Genomic_DNA"/>
</dbReference>
<dbReference type="GO" id="GO:0032580">
    <property type="term" value="C:Golgi cisterna membrane"/>
    <property type="evidence" value="ECO:0007669"/>
    <property type="project" value="UniProtKB-SubCell"/>
</dbReference>
<dbReference type="Proteomes" id="UP000823405">
    <property type="component" value="Unassembled WGS sequence"/>
</dbReference>
<dbReference type="OrthoDB" id="427096at2759"/>
<evidence type="ECO:0000313" key="7">
    <source>
        <dbReference type="EMBL" id="KAG0308292.1"/>
    </source>
</evidence>
<sequence length="444" mass="52316">MTTHIQVKNEYPLLWWGKDELRHFNGTPVDNCKLPYICRHTQYDPYHEPLDQSKYNESPLIFVSIYQADDSISAFNKPEDLPPLKDVDEGKKAWILYGWEPPLWFERKKSVISKFTYKFNYHPSSDFIYPYFDSSVLDTVLAPPPNTLEYKKTMRKQGFNGGKGLAPIAWIVSNCHAANGREYFVRQLQKYIDIDIYGHCSNRNRDWPKHTDGSELSDLELTSAYRFYLAFENNNCDFYVTEKLKRTYEAATIPIVDGPNDYGLFAATQNALIQADQYSPKQLAALVKELDENDEKYLERLWYKYPKDPTQKPTLNDLSPIFVRQWTDRSRKADFLSWPPIYDESMCRVCKLAHDVSEGIVKLDPTKRLAPDANCLLRKHHHFTWMVEFHWRLVLLFLTLIATASLLLYRKRRIWAPRIRAELRRRWYNGKAYSALQNRPHEMA</sequence>
<protein>
    <recommendedName>
        <fullName evidence="5">Fucosyltransferase</fullName>
        <ecNumber evidence="5">2.4.1.-</ecNumber>
    </recommendedName>
</protein>
<gene>
    <name evidence="7" type="ORF">BGZ97_000100</name>
</gene>
<dbReference type="InterPro" id="IPR001503">
    <property type="entry name" value="Glyco_trans_10"/>
</dbReference>
<organism evidence="7 8">
    <name type="scientific">Linnemannia gamsii</name>
    <dbReference type="NCBI Taxonomy" id="64522"/>
    <lineage>
        <taxon>Eukaryota</taxon>
        <taxon>Fungi</taxon>
        <taxon>Fungi incertae sedis</taxon>
        <taxon>Mucoromycota</taxon>
        <taxon>Mortierellomycotina</taxon>
        <taxon>Mortierellomycetes</taxon>
        <taxon>Mortierellales</taxon>
        <taxon>Mortierellaceae</taxon>
        <taxon>Linnemannia</taxon>
    </lineage>
</organism>
<evidence type="ECO:0000313" key="8">
    <source>
        <dbReference type="Proteomes" id="UP000823405"/>
    </source>
</evidence>
<name>A0A9P6QZC1_9FUNG</name>
<dbReference type="InterPro" id="IPR038577">
    <property type="entry name" value="GT10-like_C_sf"/>
</dbReference>
<dbReference type="Pfam" id="PF00852">
    <property type="entry name" value="Glyco_transf_10"/>
    <property type="match status" value="1"/>
</dbReference>
<keyword evidence="5" id="KW-0333">Golgi apparatus</keyword>
<dbReference type="SUPFAM" id="SSF53756">
    <property type="entry name" value="UDP-Glycosyltransferase/glycogen phosphorylase"/>
    <property type="match status" value="1"/>
</dbReference>
<comment type="subcellular location">
    <subcellularLocation>
        <location evidence="5">Golgi apparatus</location>
        <location evidence="5">Golgi stack membrane</location>
        <topology evidence="5">Single-pass type II membrane protein</topology>
    </subcellularLocation>
</comment>
<evidence type="ECO:0000256" key="3">
    <source>
        <dbReference type="ARBA" id="ARBA00022676"/>
    </source>
</evidence>
<feature type="transmembrane region" description="Helical" evidence="5">
    <location>
        <begin position="389"/>
        <end position="409"/>
    </location>
</feature>
<evidence type="ECO:0000259" key="6">
    <source>
        <dbReference type="Pfam" id="PF00852"/>
    </source>
</evidence>
<feature type="domain" description="Fucosyltransferase C-terminal" evidence="6">
    <location>
        <begin position="168"/>
        <end position="306"/>
    </location>
</feature>
<keyword evidence="8" id="KW-1185">Reference proteome</keyword>
<comment type="similarity">
    <text evidence="2 5">Belongs to the glycosyltransferase 10 family.</text>
</comment>
<dbReference type="EC" id="2.4.1.-" evidence="5"/>
<comment type="pathway">
    <text evidence="1">Protein modification; protein glycosylation.</text>
</comment>